<organism evidence="15 16">
    <name type="scientific">Lingula anatina</name>
    <name type="common">Brachiopod</name>
    <name type="synonym">Lingula unguis</name>
    <dbReference type="NCBI Taxonomy" id="7574"/>
    <lineage>
        <taxon>Eukaryota</taxon>
        <taxon>Metazoa</taxon>
        <taxon>Spiralia</taxon>
        <taxon>Lophotrochozoa</taxon>
        <taxon>Brachiopoda</taxon>
        <taxon>Linguliformea</taxon>
        <taxon>Lingulata</taxon>
        <taxon>Lingulida</taxon>
        <taxon>Linguloidea</taxon>
        <taxon>Lingulidae</taxon>
        <taxon>Lingula</taxon>
    </lineage>
</organism>
<comment type="function">
    <text evidence="12">Bifunctional regulator of neuronal activity in the mushroom body, and possibly other regions of the brain, that acts as a signaling molecule required for homeostatic regulation of sleep under normal conditions and after sleep deprivation. Reduces neuronal excitability by enhancing Sh/shaker K(+) channel activity; possibly by stabilizing Sh/shaker to increase protein levels, accelerating its activation kinetics, slowing C-type inactivation and enhancing recovery from inactivation. Specifically affects the A-type K(+) current. Antagonizes nicotinic acetylcholine receptors (nAChRs) to reduce synaptic transmission, possibly by preventing their localization to the cell surface. Required for regulation of neuromuscular excitability and plasticity at neuromuscular junctions.</text>
</comment>
<dbReference type="GO" id="GO:0005886">
    <property type="term" value="C:plasma membrane"/>
    <property type="evidence" value="ECO:0007669"/>
    <property type="project" value="UniProtKB-SubCell"/>
</dbReference>
<dbReference type="InParanoid" id="A0A1S3JYA4"/>
<dbReference type="KEGG" id="lak:106176970"/>
<dbReference type="PANTHER" id="PTHR33562">
    <property type="entry name" value="ATILLA, ISOFORM B-RELATED-RELATED"/>
    <property type="match status" value="1"/>
</dbReference>
<accession>A0A1S3JYA4</accession>
<keyword evidence="7" id="KW-0325">Glycoprotein</keyword>
<comment type="subunit">
    <text evidence="13">Interacts (via loop 2 of the three-fingered Ly-6 domain) with Sh/shaker; this interaction may stabilize both components of the complex and may be required for targeting or retention of Sh/shaker to neural cell projections. Interacts (via loop 2 of the three-fingered Ly-6 domain) with nAChRalpha3 and potentially other nicotinic acetylcholine receptors; this interaction is required for antagonism of nicotinic acetylcholine receptors.</text>
</comment>
<dbReference type="InterPro" id="IPR031424">
    <property type="entry name" value="QVR-like"/>
</dbReference>
<evidence type="ECO:0000256" key="12">
    <source>
        <dbReference type="ARBA" id="ARBA00045788"/>
    </source>
</evidence>
<dbReference type="GO" id="GO:0030431">
    <property type="term" value="P:sleep"/>
    <property type="evidence" value="ECO:0007669"/>
    <property type="project" value="InterPro"/>
</dbReference>
<dbReference type="GO" id="GO:0045121">
    <property type="term" value="C:membrane raft"/>
    <property type="evidence" value="ECO:0007669"/>
    <property type="project" value="UniProtKB-SubCell"/>
</dbReference>
<keyword evidence="4 14" id="KW-0732">Signal</keyword>
<keyword evidence="5" id="KW-0090">Biological rhythms</keyword>
<dbReference type="GeneID" id="106176970"/>
<dbReference type="GO" id="GO:0032222">
    <property type="term" value="P:regulation of synaptic transmission, cholinergic"/>
    <property type="evidence" value="ECO:0007669"/>
    <property type="project" value="InterPro"/>
</dbReference>
<evidence type="ECO:0000256" key="4">
    <source>
        <dbReference type="ARBA" id="ARBA00022729"/>
    </source>
</evidence>
<dbReference type="FunCoup" id="A0A1S3JYA4">
    <property type="interactions" value="54"/>
</dbReference>
<reference evidence="16" key="1">
    <citation type="submission" date="2025-08" db="UniProtKB">
        <authorList>
            <consortium name="RefSeq"/>
        </authorList>
    </citation>
    <scope>IDENTIFICATION</scope>
    <source>
        <tissue evidence="16">Gonads</tissue>
    </source>
</reference>
<comment type="subcellular location">
    <subcellularLocation>
        <location evidence="1">Cell membrane</location>
        <topology evidence="1">Lipid-anchor</topology>
        <topology evidence="1">GPI-anchor</topology>
        <orientation evidence="1">Extracellular side</orientation>
    </subcellularLocation>
    <subcellularLocation>
        <location evidence="9">Membrane raft</location>
        <topology evidence="9">Lipid-anchor</topology>
        <topology evidence="9">GPI-anchor</topology>
        <orientation evidence="9">Extracellular side</orientation>
    </subcellularLocation>
</comment>
<evidence type="ECO:0000256" key="9">
    <source>
        <dbReference type="ARBA" id="ARBA00044499"/>
    </source>
</evidence>
<protein>
    <recommendedName>
        <fullName evidence="10">UPAR/Ly6 domain-containing protein qvr</fullName>
    </recommendedName>
    <alternativeName>
        <fullName evidence="11">Protein quiver</fullName>
    </alternativeName>
    <alternativeName>
        <fullName evidence="8">Protein sleepless</fullName>
    </alternativeName>
</protein>
<evidence type="ECO:0000256" key="13">
    <source>
        <dbReference type="ARBA" id="ARBA00046769"/>
    </source>
</evidence>
<gene>
    <name evidence="16" type="primary">LOC106176970</name>
</gene>
<evidence type="ECO:0000256" key="1">
    <source>
        <dbReference type="ARBA" id="ARBA00004471"/>
    </source>
</evidence>
<name>A0A1S3JYA4_LINAN</name>
<evidence type="ECO:0000256" key="10">
    <source>
        <dbReference type="ARBA" id="ARBA00044524"/>
    </source>
</evidence>
<evidence type="ECO:0000256" key="6">
    <source>
        <dbReference type="ARBA" id="ARBA00023157"/>
    </source>
</evidence>
<dbReference type="Proteomes" id="UP000085678">
    <property type="component" value="Unplaced"/>
</dbReference>
<dbReference type="PANTHER" id="PTHR33562:SF31">
    <property type="entry name" value="PROTEIN QUIVER"/>
    <property type="match status" value="1"/>
</dbReference>
<comment type="similarity">
    <text evidence="2">Belongs to the quiver family.</text>
</comment>
<keyword evidence="3" id="KW-1003">Cell membrane</keyword>
<proteinExistence type="inferred from homology"/>
<dbReference type="InterPro" id="IPR050975">
    <property type="entry name" value="Sleep_regulator"/>
</dbReference>
<dbReference type="GO" id="GO:0048511">
    <property type="term" value="P:rhythmic process"/>
    <property type="evidence" value="ECO:0007669"/>
    <property type="project" value="UniProtKB-KW"/>
</dbReference>
<sequence length="137" mass="15373">MKTWLLLIVILTTLRVSTAVLCYECRSHFSMECADPFQHAGTHRTECDRACAKMKKVSKLADGSATTVQIWRQCYTPTFPKDGCIVKTDSEDDSTTTLCSCHEKLCNNAPKLATGSGRLLFLINSIMAAYWTYCEFL</sequence>
<keyword evidence="3" id="KW-0472">Membrane</keyword>
<feature type="chain" id="PRO_5021459477" description="UPAR/Ly6 domain-containing protein qvr" evidence="14">
    <location>
        <begin position="20"/>
        <end position="137"/>
    </location>
</feature>
<keyword evidence="15" id="KW-1185">Reference proteome</keyword>
<evidence type="ECO:0000313" key="15">
    <source>
        <dbReference type="Proteomes" id="UP000085678"/>
    </source>
</evidence>
<evidence type="ECO:0000313" key="16">
    <source>
        <dbReference type="RefSeq" id="XP_013415026.1"/>
    </source>
</evidence>
<dbReference type="AlphaFoldDB" id="A0A1S3JYA4"/>
<evidence type="ECO:0000256" key="11">
    <source>
        <dbReference type="ARBA" id="ARBA00044561"/>
    </source>
</evidence>
<keyword evidence="6" id="KW-1015">Disulfide bond</keyword>
<evidence type="ECO:0000256" key="2">
    <source>
        <dbReference type="ARBA" id="ARBA00010522"/>
    </source>
</evidence>
<evidence type="ECO:0000256" key="8">
    <source>
        <dbReference type="ARBA" id="ARBA00031037"/>
    </source>
</evidence>
<evidence type="ECO:0000256" key="5">
    <source>
        <dbReference type="ARBA" id="ARBA00023108"/>
    </source>
</evidence>
<dbReference type="RefSeq" id="XP_013415026.1">
    <property type="nucleotide sequence ID" value="XM_013559572.1"/>
</dbReference>
<dbReference type="Pfam" id="PF17064">
    <property type="entry name" value="QVR"/>
    <property type="match status" value="1"/>
</dbReference>
<evidence type="ECO:0000256" key="14">
    <source>
        <dbReference type="SAM" id="SignalP"/>
    </source>
</evidence>
<evidence type="ECO:0000256" key="7">
    <source>
        <dbReference type="ARBA" id="ARBA00023180"/>
    </source>
</evidence>
<feature type="signal peptide" evidence="14">
    <location>
        <begin position="1"/>
        <end position="19"/>
    </location>
</feature>
<evidence type="ECO:0000256" key="3">
    <source>
        <dbReference type="ARBA" id="ARBA00022475"/>
    </source>
</evidence>